<protein>
    <submittedName>
        <fullName evidence="1">(northern house mosquito) hypothetical protein</fullName>
    </submittedName>
</protein>
<dbReference type="EMBL" id="HBUE01252838">
    <property type="protein sequence ID" value="CAG6555092.1"/>
    <property type="molecule type" value="Transcribed_RNA"/>
</dbReference>
<dbReference type="AlphaFoldDB" id="A0A8D8CBB3"/>
<dbReference type="EMBL" id="HBUE01115048">
    <property type="protein sequence ID" value="CAG6490291.1"/>
    <property type="molecule type" value="Transcribed_RNA"/>
</dbReference>
<reference evidence="1" key="1">
    <citation type="submission" date="2021-05" db="EMBL/GenBank/DDBJ databases">
        <authorList>
            <person name="Alioto T."/>
            <person name="Alioto T."/>
            <person name="Gomez Garrido J."/>
        </authorList>
    </citation>
    <scope>NUCLEOTIDE SEQUENCE</scope>
</reference>
<evidence type="ECO:0000313" key="1">
    <source>
        <dbReference type="EMBL" id="CAG6490291.1"/>
    </source>
</evidence>
<accession>A0A8D8CBB3</accession>
<organism evidence="1">
    <name type="scientific">Culex pipiens</name>
    <name type="common">House mosquito</name>
    <dbReference type="NCBI Taxonomy" id="7175"/>
    <lineage>
        <taxon>Eukaryota</taxon>
        <taxon>Metazoa</taxon>
        <taxon>Ecdysozoa</taxon>
        <taxon>Arthropoda</taxon>
        <taxon>Hexapoda</taxon>
        <taxon>Insecta</taxon>
        <taxon>Pterygota</taxon>
        <taxon>Neoptera</taxon>
        <taxon>Endopterygota</taxon>
        <taxon>Diptera</taxon>
        <taxon>Nematocera</taxon>
        <taxon>Culicoidea</taxon>
        <taxon>Culicidae</taxon>
        <taxon>Culicinae</taxon>
        <taxon>Culicini</taxon>
        <taxon>Culex</taxon>
        <taxon>Culex</taxon>
    </lineage>
</organism>
<name>A0A8D8CBB3_CULPI</name>
<sequence length="113" mass="12458">MAVVKLANEFAFLVTGQNIVQQIARNRRGQQIVLLRLKLGILAGSGTCARFFDHLALRPLHKLVAQCVLMTGPLSHGKYVIQSTIVDLLQIIIAVTVASQNDINFRVKLPGRQ</sequence>
<proteinExistence type="predicted"/>
<dbReference type="EMBL" id="HBUE01147911">
    <property type="protein sequence ID" value="CAG6503830.1"/>
    <property type="molecule type" value="Transcribed_RNA"/>
</dbReference>